<feature type="compositionally biased region" description="Low complexity" evidence="8">
    <location>
        <begin position="415"/>
        <end position="435"/>
    </location>
</feature>
<evidence type="ECO:0000256" key="5">
    <source>
        <dbReference type="ARBA" id="ARBA00023159"/>
    </source>
</evidence>
<evidence type="ECO:0000256" key="4">
    <source>
        <dbReference type="ARBA" id="ARBA00023015"/>
    </source>
</evidence>
<evidence type="ECO:0000256" key="6">
    <source>
        <dbReference type="ARBA" id="ARBA00023163"/>
    </source>
</evidence>
<sequence>MAFTAVRCPMDKEKSAYWPDNEEGPDVANDNFFDQFISFDGSEPAAFNSEFLEDLPSPSILLDSLDDRLMNSSSHDQDILPGQPCAEGAARDIPKSTSAQQTDRVPTLLGPSDSIIGGSISDSELLSLEGISLCSPRKIATAPSSPPLMPLSSLSPRKPSPFVESAYSTCRRAVFRPRGTRSNGSTALMDAFKRSSRPNRTETRDNSGPHLYAADRLEVRAEPVDSNGLPLSPPLTGKIPNSAPGQPSSTMRFVRGHLDDPFTRDGMLCPPHQAHGQSTPLDTPILNGDAFGQNSMHTIDPNDTSLRRPKQRSTSSAEWPMEGILTDDSPFWTVGSYVPDSGNLHSPGQWWEDTTHNTTNGHATPTQNGMHNTQQQQDNLPYEYVTELSGLMIHMPQPRQPQAAVLSTTMTDGISSIPSTPHSSSHPHQPNPQAHHQMHPSNSQHHRHTDRRPHPRAPSSGARHYGSSLTSPRKPSLHHSSSRPMLFHREESVSPTPTSSRRRSLSMSVRKQRSWSRREQPRTPGVGPSSGNTISFGSSGGGGISLAGGGGGVDFVNFTPSDKNLLMTGVAPSGSSKTKARREKEAMERRRRLSEAALKAVRAAGGDVDKLVEQGFVL</sequence>
<organism evidence="9 10">
    <name type="scientific">Pseudomassariella vexata</name>
    <dbReference type="NCBI Taxonomy" id="1141098"/>
    <lineage>
        <taxon>Eukaryota</taxon>
        <taxon>Fungi</taxon>
        <taxon>Dikarya</taxon>
        <taxon>Ascomycota</taxon>
        <taxon>Pezizomycotina</taxon>
        <taxon>Sordariomycetes</taxon>
        <taxon>Xylariomycetidae</taxon>
        <taxon>Amphisphaeriales</taxon>
        <taxon>Pseudomassariaceae</taxon>
        <taxon>Pseudomassariella</taxon>
    </lineage>
</organism>
<dbReference type="EMBL" id="MCFJ01000020">
    <property type="protein sequence ID" value="ORY57246.1"/>
    <property type="molecule type" value="Genomic_DNA"/>
</dbReference>
<evidence type="ECO:0000256" key="8">
    <source>
        <dbReference type="SAM" id="MobiDB-lite"/>
    </source>
</evidence>
<dbReference type="STRING" id="1141098.A0A1Y2DDP9"/>
<proteinExistence type="inferred from homology"/>
<dbReference type="InterPro" id="IPR040112">
    <property type="entry name" value="WetA"/>
</dbReference>
<dbReference type="PANTHER" id="PTHR22934">
    <property type="entry name" value="PROTEIN ESC1/WETA-RELATED"/>
    <property type="match status" value="1"/>
</dbReference>
<feature type="region of interest" description="Disordered" evidence="8">
    <location>
        <begin position="412"/>
        <end position="532"/>
    </location>
</feature>
<keyword evidence="3" id="KW-0749">Sporulation</keyword>
<keyword evidence="7" id="KW-0183">Conidiation</keyword>
<evidence type="ECO:0000313" key="9">
    <source>
        <dbReference type="EMBL" id="ORY57246.1"/>
    </source>
</evidence>
<dbReference type="InParanoid" id="A0A1Y2DDP9"/>
<gene>
    <name evidence="9" type="ORF">BCR38DRAFT_414090</name>
</gene>
<accession>A0A1Y2DDP9</accession>
<evidence type="ECO:0000256" key="1">
    <source>
        <dbReference type="ARBA" id="ARBA00008881"/>
    </source>
</evidence>
<feature type="compositionally biased region" description="Basic residues" evidence="8">
    <location>
        <begin position="444"/>
        <end position="455"/>
    </location>
</feature>
<feature type="region of interest" description="Disordered" evidence="8">
    <location>
        <begin position="292"/>
        <end position="318"/>
    </location>
</feature>
<dbReference type="AlphaFoldDB" id="A0A1Y2DDP9"/>
<dbReference type="GO" id="GO:0048315">
    <property type="term" value="P:conidium formation"/>
    <property type="evidence" value="ECO:0007669"/>
    <property type="project" value="UniProtKB-KW"/>
</dbReference>
<name>A0A1Y2DDP9_9PEZI</name>
<feature type="region of interest" description="Disordered" evidence="8">
    <location>
        <begin position="230"/>
        <end position="249"/>
    </location>
</feature>
<feature type="compositionally biased region" description="Basic residues" evidence="8">
    <location>
        <begin position="500"/>
        <end position="515"/>
    </location>
</feature>
<dbReference type="PANTHER" id="PTHR22934:SF25">
    <property type="entry name" value="DEVELOPMENTAL REGULATORY PROTEIN WETA"/>
    <property type="match status" value="1"/>
</dbReference>
<dbReference type="Proteomes" id="UP000193689">
    <property type="component" value="Unassembled WGS sequence"/>
</dbReference>
<feature type="region of interest" description="Disordered" evidence="8">
    <location>
        <begin position="567"/>
        <end position="586"/>
    </location>
</feature>
<keyword evidence="5" id="KW-0010">Activator</keyword>
<feature type="compositionally biased region" description="Polar residues" evidence="8">
    <location>
        <begin position="95"/>
        <end position="104"/>
    </location>
</feature>
<comment type="caution">
    <text evidence="9">The sequence shown here is derived from an EMBL/GenBank/DDBJ whole genome shotgun (WGS) entry which is preliminary data.</text>
</comment>
<feature type="region of interest" description="Disordered" evidence="8">
    <location>
        <begin position="354"/>
        <end position="377"/>
    </location>
</feature>
<dbReference type="OrthoDB" id="2575228at2759"/>
<evidence type="ECO:0000256" key="7">
    <source>
        <dbReference type="ARBA" id="ARBA00023321"/>
    </source>
</evidence>
<keyword evidence="10" id="KW-1185">Reference proteome</keyword>
<feature type="compositionally biased region" description="Polar residues" evidence="8">
    <location>
        <begin position="292"/>
        <end position="304"/>
    </location>
</feature>
<evidence type="ECO:0000313" key="10">
    <source>
        <dbReference type="Proteomes" id="UP000193689"/>
    </source>
</evidence>
<protein>
    <recommendedName>
        <fullName evidence="2">Developmental regulatory protein wetA</fullName>
    </recommendedName>
</protein>
<dbReference type="GeneID" id="63775106"/>
<comment type="similarity">
    <text evidence="1">Belongs to the wetA family.</text>
</comment>
<reference evidence="9 10" key="1">
    <citation type="submission" date="2016-07" db="EMBL/GenBank/DDBJ databases">
        <title>Pervasive Adenine N6-methylation of Active Genes in Fungi.</title>
        <authorList>
            <consortium name="DOE Joint Genome Institute"/>
            <person name="Mondo S.J."/>
            <person name="Dannebaum R.O."/>
            <person name="Kuo R.C."/>
            <person name="Labutti K."/>
            <person name="Haridas S."/>
            <person name="Kuo A."/>
            <person name="Salamov A."/>
            <person name="Ahrendt S.R."/>
            <person name="Lipzen A."/>
            <person name="Sullivan W."/>
            <person name="Andreopoulos W.B."/>
            <person name="Clum A."/>
            <person name="Lindquist E."/>
            <person name="Daum C."/>
            <person name="Ramamoorthy G.K."/>
            <person name="Gryganskyi A."/>
            <person name="Culley D."/>
            <person name="Magnuson J.K."/>
            <person name="James T.Y."/>
            <person name="O'Malley M.A."/>
            <person name="Stajich J.E."/>
            <person name="Spatafora J.W."/>
            <person name="Visel A."/>
            <person name="Grigoriev I.V."/>
        </authorList>
    </citation>
    <scope>NUCLEOTIDE SEQUENCE [LARGE SCALE GENOMIC DNA]</scope>
    <source>
        <strain evidence="9 10">CBS 129021</strain>
    </source>
</reference>
<feature type="region of interest" description="Disordered" evidence="8">
    <location>
        <begin position="72"/>
        <end position="110"/>
    </location>
</feature>
<evidence type="ECO:0000256" key="2">
    <source>
        <dbReference type="ARBA" id="ARBA00015342"/>
    </source>
</evidence>
<evidence type="ECO:0000256" key="3">
    <source>
        <dbReference type="ARBA" id="ARBA00022969"/>
    </source>
</evidence>
<dbReference type="RefSeq" id="XP_040710598.1">
    <property type="nucleotide sequence ID" value="XM_040858894.1"/>
</dbReference>
<dbReference type="GO" id="GO:0030435">
    <property type="term" value="P:sporulation resulting in formation of a cellular spore"/>
    <property type="evidence" value="ECO:0007669"/>
    <property type="project" value="UniProtKB-KW"/>
</dbReference>
<keyword evidence="6" id="KW-0804">Transcription</keyword>
<keyword evidence="4" id="KW-0805">Transcription regulation</keyword>
<feature type="compositionally biased region" description="Polar residues" evidence="8">
    <location>
        <begin position="356"/>
        <end position="377"/>
    </location>
</feature>